<dbReference type="Proteomes" id="UP001379533">
    <property type="component" value="Chromosome"/>
</dbReference>
<dbReference type="InterPro" id="IPR050204">
    <property type="entry name" value="AraC_XylS_family_regulators"/>
</dbReference>
<dbReference type="PANTHER" id="PTHR46796">
    <property type="entry name" value="HTH-TYPE TRANSCRIPTIONAL ACTIVATOR RHAS-RELATED"/>
    <property type="match status" value="1"/>
</dbReference>
<gene>
    <name evidence="5" type="ORF">LZC95_01820</name>
</gene>
<dbReference type="PANTHER" id="PTHR46796:SF2">
    <property type="entry name" value="TRANSCRIPTIONAL REGULATORY PROTEIN"/>
    <property type="match status" value="1"/>
</dbReference>
<evidence type="ECO:0000256" key="1">
    <source>
        <dbReference type="ARBA" id="ARBA00023015"/>
    </source>
</evidence>
<dbReference type="SMART" id="SM00342">
    <property type="entry name" value="HTH_ARAC"/>
    <property type="match status" value="1"/>
</dbReference>
<dbReference type="PROSITE" id="PS00041">
    <property type="entry name" value="HTH_ARAC_FAMILY_1"/>
    <property type="match status" value="1"/>
</dbReference>
<evidence type="ECO:0000256" key="2">
    <source>
        <dbReference type="ARBA" id="ARBA00023125"/>
    </source>
</evidence>
<keyword evidence="6" id="KW-1185">Reference proteome</keyword>
<dbReference type="SUPFAM" id="SSF46689">
    <property type="entry name" value="Homeodomain-like"/>
    <property type="match status" value="2"/>
</dbReference>
<sequence>MIWNPHSRIRPLFEGRDLLVGEWHCWGVQKRWFKEVPVYAELDLPRDGMHLRAVGRHQHVIHAATAAFSAAHADYTRASPTSKPATSTLIFVRGELAEALPRGTMSSHPISAEVATLHMRLLRATDPVAVEEAALAILGRVLLEPSVRLPARDVPASWRTLAQEMQHVIALRYGERLTLERIARLCKTSPFHASRVFRAVTGETIHGYLTRVRLRIALFELRRGAGRLTDIALSTGFSSHSHFTSAFRTEFGYAPSALAL</sequence>
<organism evidence="5 6">
    <name type="scientific">Pendulispora brunnea</name>
    <dbReference type="NCBI Taxonomy" id="2905690"/>
    <lineage>
        <taxon>Bacteria</taxon>
        <taxon>Pseudomonadati</taxon>
        <taxon>Myxococcota</taxon>
        <taxon>Myxococcia</taxon>
        <taxon>Myxococcales</taxon>
        <taxon>Sorangiineae</taxon>
        <taxon>Pendulisporaceae</taxon>
        <taxon>Pendulispora</taxon>
    </lineage>
</organism>
<dbReference type="PROSITE" id="PS01124">
    <property type="entry name" value="HTH_ARAC_FAMILY_2"/>
    <property type="match status" value="1"/>
</dbReference>
<keyword evidence="1" id="KW-0805">Transcription regulation</keyword>
<evidence type="ECO:0000256" key="3">
    <source>
        <dbReference type="ARBA" id="ARBA00023163"/>
    </source>
</evidence>
<dbReference type="InterPro" id="IPR009057">
    <property type="entry name" value="Homeodomain-like_sf"/>
</dbReference>
<evidence type="ECO:0000313" key="5">
    <source>
        <dbReference type="EMBL" id="WXA95579.1"/>
    </source>
</evidence>
<dbReference type="Pfam" id="PF12833">
    <property type="entry name" value="HTH_18"/>
    <property type="match status" value="1"/>
</dbReference>
<dbReference type="InterPro" id="IPR018062">
    <property type="entry name" value="HTH_AraC-typ_CS"/>
</dbReference>
<keyword evidence="2" id="KW-0238">DNA-binding</keyword>
<dbReference type="RefSeq" id="WP_394846185.1">
    <property type="nucleotide sequence ID" value="NZ_CP089982.1"/>
</dbReference>
<keyword evidence="3" id="KW-0804">Transcription</keyword>
<feature type="domain" description="HTH araC/xylS-type" evidence="4">
    <location>
        <begin position="163"/>
        <end position="260"/>
    </location>
</feature>
<proteinExistence type="predicted"/>
<dbReference type="InterPro" id="IPR018060">
    <property type="entry name" value="HTH_AraC"/>
</dbReference>
<name>A0ABZ2KAA9_9BACT</name>
<evidence type="ECO:0000259" key="4">
    <source>
        <dbReference type="PROSITE" id="PS01124"/>
    </source>
</evidence>
<dbReference type="EMBL" id="CP089982">
    <property type="protein sequence ID" value="WXA95579.1"/>
    <property type="molecule type" value="Genomic_DNA"/>
</dbReference>
<evidence type="ECO:0000313" key="6">
    <source>
        <dbReference type="Proteomes" id="UP001379533"/>
    </source>
</evidence>
<dbReference type="InterPro" id="IPR020449">
    <property type="entry name" value="Tscrpt_reg_AraC-type_HTH"/>
</dbReference>
<reference evidence="5 6" key="1">
    <citation type="submission" date="2021-12" db="EMBL/GenBank/DDBJ databases">
        <title>Discovery of the Pendulisporaceae a myxobacterial family with distinct sporulation behavior and unique specialized metabolism.</title>
        <authorList>
            <person name="Garcia R."/>
            <person name="Popoff A."/>
            <person name="Bader C.D."/>
            <person name="Loehr J."/>
            <person name="Walesch S."/>
            <person name="Walt C."/>
            <person name="Boldt J."/>
            <person name="Bunk B."/>
            <person name="Haeckl F.J.F.P.J."/>
            <person name="Gunesch A.P."/>
            <person name="Birkelbach J."/>
            <person name="Nuebel U."/>
            <person name="Pietschmann T."/>
            <person name="Bach T."/>
            <person name="Mueller R."/>
        </authorList>
    </citation>
    <scope>NUCLEOTIDE SEQUENCE [LARGE SCALE GENOMIC DNA]</scope>
    <source>
        <strain evidence="5 6">MSr12523</strain>
    </source>
</reference>
<accession>A0ABZ2KAA9</accession>
<protein>
    <submittedName>
        <fullName evidence="5">Helix-turn-helix transcriptional regulator</fullName>
    </submittedName>
</protein>
<dbReference type="PRINTS" id="PR00032">
    <property type="entry name" value="HTHARAC"/>
</dbReference>
<dbReference type="Gene3D" id="1.10.10.60">
    <property type="entry name" value="Homeodomain-like"/>
    <property type="match status" value="2"/>
</dbReference>